<organism evidence="7">
    <name type="scientific">Terrestrivirus sp</name>
    <dbReference type="NCBI Taxonomy" id="2487775"/>
    <lineage>
        <taxon>Viruses</taxon>
        <taxon>Varidnaviria</taxon>
        <taxon>Bamfordvirae</taxon>
        <taxon>Nucleocytoviricota</taxon>
        <taxon>Megaviricetes</taxon>
        <taxon>Imitervirales</taxon>
        <taxon>Mimiviridae</taxon>
        <taxon>Klosneuvirinae</taxon>
    </lineage>
</organism>
<dbReference type="PANTHER" id="PTHR23291:SF112">
    <property type="entry name" value="GROWTH HORMONE-INDUCIBLE TRANSMEMBRANE PROTEIN"/>
    <property type="match status" value="1"/>
</dbReference>
<feature type="transmembrane region" description="Helical" evidence="6">
    <location>
        <begin position="133"/>
        <end position="153"/>
    </location>
</feature>
<feature type="transmembrane region" description="Helical" evidence="6">
    <location>
        <begin position="62"/>
        <end position="80"/>
    </location>
</feature>
<feature type="transmembrane region" description="Helical" evidence="6">
    <location>
        <begin position="100"/>
        <end position="121"/>
    </location>
</feature>
<feature type="region of interest" description="Disordered" evidence="5">
    <location>
        <begin position="33"/>
        <end position="52"/>
    </location>
</feature>
<dbReference type="Pfam" id="PF01027">
    <property type="entry name" value="Bax1-I"/>
    <property type="match status" value="1"/>
</dbReference>
<sequence>MSINNVKKSIFESNNSLFQTFRGIQVRKMATSTNSQNSQISRFQSKYGPPKYEDQTETGTKLGYLCGGLILAGGTGYYFVNRNKEDNYEDSSYTKRINTTYGYVLGGLGTTAVTAMTLARTKLPQTLMRINPWASLFGGLAVTIPFMVGTMLVDVESNPVLKHAMWLGFNGSIAGNLCTISLLGGPIIAQAAIATGCVMGGLSLVAVTSKPETFSSYHGMLGIGLGTVIAAGLGNMLFPLPVLYNVSLYGGLLVFGGLTLADTQKLLIKAKTAEKFDPVNESLSLYLDAVNIFVHIAEILFKIESKNKK</sequence>
<keyword evidence="2 6" id="KW-0812">Transmembrane</keyword>
<comment type="subcellular location">
    <subcellularLocation>
        <location evidence="1">Membrane</location>
        <topology evidence="1">Multi-pass membrane protein</topology>
    </subcellularLocation>
</comment>
<feature type="transmembrane region" description="Helical" evidence="6">
    <location>
        <begin position="242"/>
        <end position="261"/>
    </location>
</feature>
<dbReference type="GO" id="GO:0016020">
    <property type="term" value="C:membrane"/>
    <property type="evidence" value="ECO:0007669"/>
    <property type="project" value="UniProtKB-SubCell"/>
</dbReference>
<feature type="compositionally biased region" description="Polar residues" evidence="5">
    <location>
        <begin position="33"/>
        <end position="44"/>
    </location>
</feature>
<evidence type="ECO:0000313" key="7">
    <source>
        <dbReference type="EMBL" id="AYV75785.1"/>
    </source>
</evidence>
<feature type="transmembrane region" description="Helical" evidence="6">
    <location>
        <begin position="173"/>
        <end position="205"/>
    </location>
</feature>
<evidence type="ECO:0000256" key="1">
    <source>
        <dbReference type="ARBA" id="ARBA00004141"/>
    </source>
</evidence>
<gene>
    <name evidence="7" type="ORF">Terrestrivirus3_54</name>
</gene>
<proteinExistence type="predicted"/>
<dbReference type="InterPro" id="IPR006214">
    <property type="entry name" value="Bax_inhibitor_1-related"/>
</dbReference>
<accession>A0A3G4ZLR8</accession>
<evidence type="ECO:0000256" key="3">
    <source>
        <dbReference type="ARBA" id="ARBA00022989"/>
    </source>
</evidence>
<dbReference type="EMBL" id="MK071981">
    <property type="protein sequence ID" value="AYV75785.1"/>
    <property type="molecule type" value="Genomic_DNA"/>
</dbReference>
<evidence type="ECO:0000256" key="4">
    <source>
        <dbReference type="ARBA" id="ARBA00023136"/>
    </source>
</evidence>
<reference evidence="7" key="1">
    <citation type="submission" date="2018-10" db="EMBL/GenBank/DDBJ databases">
        <title>Hidden diversity of soil giant viruses.</title>
        <authorList>
            <person name="Schulz F."/>
            <person name="Alteio L."/>
            <person name="Goudeau D."/>
            <person name="Ryan E.M."/>
            <person name="Malmstrom R.R."/>
            <person name="Blanchard J."/>
            <person name="Woyke T."/>
        </authorList>
    </citation>
    <scope>NUCLEOTIDE SEQUENCE</scope>
    <source>
        <strain evidence="7">TEV1</strain>
    </source>
</reference>
<evidence type="ECO:0000256" key="6">
    <source>
        <dbReference type="SAM" id="Phobius"/>
    </source>
</evidence>
<keyword evidence="4 6" id="KW-0472">Membrane</keyword>
<evidence type="ECO:0000256" key="5">
    <source>
        <dbReference type="SAM" id="MobiDB-lite"/>
    </source>
</evidence>
<protein>
    <recommendedName>
        <fullName evidence="8">Growth hormone-inducible transmembrane protein</fullName>
    </recommendedName>
</protein>
<name>A0A3G4ZLR8_9VIRU</name>
<keyword evidence="3 6" id="KW-1133">Transmembrane helix</keyword>
<evidence type="ECO:0008006" key="8">
    <source>
        <dbReference type="Google" id="ProtNLM"/>
    </source>
</evidence>
<evidence type="ECO:0000256" key="2">
    <source>
        <dbReference type="ARBA" id="ARBA00022692"/>
    </source>
</evidence>
<dbReference type="PANTHER" id="PTHR23291">
    <property type="entry name" value="BAX INHIBITOR-RELATED"/>
    <property type="match status" value="1"/>
</dbReference>
<feature type="transmembrane region" description="Helical" evidence="6">
    <location>
        <begin position="217"/>
        <end position="236"/>
    </location>
</feature>